<keyword evidence="1" id="KW-0732">Signal</keyword>
<proteinExistence type="predicted"/>
<dbReference type="AlphaFoldDB" id="A0A059FNX1"/>
<sequence>MRLRLGVILLAVCFLPEFAGAENAAENAVRFSPSEGFAFRSPCRAGRFDPKSGPSASLFDGCLLRTDGTADGLDVEFERLMALADPDQNMCGSNIEASSQRGVLFDTSGVCGTPESDEIDMITFNLDRSTSCGFTQ</sequence>
<keyword evidence="3" id="KW-1185">Reference proteome</keyword>
<evidence type="ECO:0000313" key="3">
    <source>
        <dbReference type="Proteomes" id="UP000025171"/>
    </source>
</evidence>
<accession>A0A059FNX1</accession>
<comment type="caution">
    <text evidence="2">The sequence shown here is derived from an EMBL/GenBank/DDBJ whole genome shotgun (WGS) entry which is preliminary data.</text>
</comment>
<evidence type="ECO:0008006" key="4">
    <source>
        <dbReference type="Google" id="ProtNLM"/>
    </source>
</evidence>
<name>A0A059FNX1_9PROT</name>
<organism evidence="2 3">
    <name type="scientific">Hyphomonas johnsonii MHS-2</name>
    <dbReference type="NCBI Taxonomy" id="1280950"/>
    <lineage>
        <taxon>Bacteria</taxon>
        <taxon>Pseudomonadati</taxon>
        <taxon>Pseudomonadota</taxon>
        <taxon>Alphaproteobacteria</taxon>
        <taxon>Hyphomonadales</taxon>
        <taxon>Hyphomonadaceae</taxon>
        <taxon>Hyphomonas</taxon>
    </lineage>
</organism>
<dbReference type="EMBL" id="ARYK01000004">
    <property type="protein sequence ID" value="KCZ92153.1"/>
    <property type="molecule type" value="Genomic_DNA"/>
</dbReference>
<feature type="signal peptide" evidence="1">
    <location>
        <begin position="1"/>
        <end position="24"/>
    </location>
</feature>
<dbReference type="PATRIC" id="fig|1280950.3.peg.1795"/>
<evidence type="ECO:0000256" key="1">
    <source>
        <dbReference type="SAM" id="SignalP"/>
    </source>
</evidence>
<evidence type="ECO:0000313" key="2">
    <source>
        <dbReference type="EMBL" id="KCZ92153.1"/>
    </source>
</evidence>
<protein>
    <recommendedName>
        <fullName evidence="4">Lipoprotein</fullName>
    </recommendedName>
</protein>
<dbReference type="Proteomes" id="UP000025171">
    <property type="component" value="Unassembled WGS sequence"/>
</dbReference>
<reference evidence="2 3" key="1">
    <citation type="journal article" date="2014" name="Antonie Van Leeuwenhoek">
        <title>Hyphomonas beringensis sp. nov. and Hyphomonas chukchiensis sp. nov., isolated from surface seawater of the Bering Sea and Chukchi Sea.</title>
        <authorList>
            <person name="Li C."/>
            <person name="Lai Q."/>
            <person name="Li G."/>
            <person name="Dong C."/>
            <person name="Wang J."/>
            <person name="Liao Y."/>
            <person name="Shao Z."/>
        </authorList>
    </citation>
    <scope>NUCLEOTIDE SEQUENCE [LARGE SCALE GENOMIC DNA]</scope>
    <source>
        <strain evidence="2 3">MHS-2</strain>
    </source>
</reference>
<gene>
    <name evidence="2" type="ORF">HJO_08964</name>
</gene>
<dbReference type="STRING" id="1280950.HJO_08964"/>
<feature type="chain" id="PRO_5001577576" description="Lipoprotein" evidence="1">
    <location>
        <begin position="25"/>
        <end position="136"/>
    </location>
</feature>